<accession>A0A075FUT5</accession>
<protein>
    <recommendedName>
        <fullName evidence="3">DUF2130 domain-containing protein</fullName>
    </recommendedName>
</protein>
<feature type="coiled-coil region" evidence="1">
    <location>
        <begin position="60"/>
        <end position="167"/>
    </location>
</feature>
<proteinExistence type="predicted"/>
<dbReference type="InterPro" id="IPR019219">
    <property type="entry name" value="DUF2130"/>
</dbReference>
<keyword evidence="1" id="KW-0175">Coiled coil</keyword>
<evidence type="ECO:0000256" key="1">
    <source>
        <dbReference type="SAM" id="Coils"/>
    </source>
</evidence>
<reference evidence="2" key="1">
    <citation type="journal article" date="2014" name="Genome Biol. Evol.">
        <title>Pangenome evidence for extensive interdomain horizontal transfer affecting lineage core and shell genes in uncultured planktonic thaumarchaeota and euryarchaeota.</title>
        <authorList>
            <person name="Deschamps P."/>
            <person name="Zivanovic Y."/>
            <person name="Moreira D."/>
            <person name="Rodriguez-Valera F."/>
            <person name="Lopez-Garcia P."/>
        </authorList>
    </citation>
    <scope>NUCLEOTIDE SEQUENCE</scope>
</reference>
<evidence type="ECO:0008006" key="3">
    <source>
        <dbReference type="Google" id="ProtNLM"/>
    </source>
</evidence>
<feature type="non-terminal residue" evidence="2">
    <location>
        <position position="1"/>
    </location>
</feature>
<evidence type="ECO:0000313" key="2">
    <source>
        <dbReference type="EMBL" id="AIE95123.1"/>
    </source>
</evidence>
<sequence length="402" mass="46267">DSIVSMTQSESEVTCEVCQNVIDVGESMRRDVEHQVRRELSVSIRTEIEADVEARIAVERENEVKEMAALAARNRKQREELVTLRESEIELEDLKADQEIQLKEARAEAAREAKRELNRELEEKISERVKEETGDKELAIEKLNLQLERQNSKIAELEAQRTDSHGELEGEVLELAVEDTLSVLYPRDVITEIEKGNYGADILQTVIDDRGNTAGKILIECKKHKNWNDAWIAKLRQDAINANADTMVIVSSVLPEGIDTFGRIDDIWVCKYHEVPLVSALLRHAVIKISQEKIREEHMMSIQERVLEYVSGPEFAMVMRGVMQAYQAFEDDMRKEERYMKTRWKARRGYLRDIIDSITSMMGRFEQLGAGDFEVMDELGEGTPPEFRLPAMVEVERVEEEE</sequence>
<dbReference type="EMBL" id="KF900440">
    <property type="protein sequence ID" value="AIE95123.1"/>
    <property type="molecule type" value="Genomic_DNA"/>
</dbReference>
<dbReference type="Pfam" id="PF09903">
    <property type="entry name" value="DUF2130"/>
    <property type="match status" value="1"/>
</dbReference>
<organism evidence="2">
    <name type="scientific">uncultured marine group II/III euryarchaeote AD1000_57_F12</name>
    <dbReference type="NCBI Taxonomy" id="1457788"/>
    <lineage>
        <taxon>Archaea</taxon>
        <taxon>Methanobacteriati</taxon>
        <taxon>Methanobacteriota</taxon>
        <taxon>environmental samples</taxon>
    </lineage>
</organism>
<name>A0A075FUT5_9EURY</name>
<dbReference type="AlphaFoldDB" id="A0A075FUT5"/>